<reference evidence="1 2" key="1">
    <citation type="submission" date="2024-04" db="EMBL/GenBank/DDBJ databases">
        <authorList>
            <person name="Fracassetti M."/>
        </authorList>
    </citation>
    <scope>NUCLEOTIDE SEQUENCE [LARGE SCALE GENOMIC DNA]</scope>
</reference>
<sequence length="208" mass="23175">MGISVYDLYSRRRLLSVLDGTSPEPGEDDSAKAKEDWAANNAVVMSALLGSMHPGISLSLRGFSTAAAMWQHLTTLYSKASASRKFDVELDLANLKQGDRDVSTFYQDAMTLWTEHDLLMSSLVPAAASADVIRERTSSRVMRFLMHLRAEFESVRASLLHRNVDTMEEVLAALLREETRLRSQSKLDIHASDNALQLLLFTGVNLQM</sequence>
<evidence type="ECO:0000313" key="2">
    <source>
        <dbReference type="Proteomes" id="UP001497516"/>
    </source>
</evidence>
<dbReference type="Proteomes" id="UP001497516">
    <property type="component" value="Chromosome 5"/>
</dbReference>
<accession>A0AAV2ELX6</accession>
<keyword evidence="2" id="KW-1185">Reference proteome</keyword>
<gene>
    <name evidence="1" type="ORF">LTRI10_LOCUS27846</name>
</gene>
<proteinExistence type="predicted"/>
<dbReference type="EMBL" id="OZ034818">
    <property type="protein sequence ID" value="CAL1386829.1"/>
    <property type="molecule type" value="Genomic_DNA"/>
</dbReference>
<protein>
    <recommendedName>
        <fullName evidence="3">Retrotransposon gag domain-containing protein</fullName>
    </recommendedName>
</protein>
<evidence type="ECO:0008006" key="3">
    <source>
        <dbReference type="Google" id="ProtNLM"/>
    </source>
</evidence>
<dbReference type="AlphaFoldDB" id="A0AAV2ELX6"/>
<dbReference type="PANTHER" id="PTHR37610">
    <property type="entry name" value="CCHC-TYPE DOMAIN-CONTAINING PROTEIN"/>
    <property type="match status" value="1"/>
</dbReference>
<dbReference type="Pfam" id="PF14223">
    <property type="entry name" value="Retrotran_gag_2"/>
    <property type="match status" value="1"/>
</dbReference>
<organism evidence="1 2">
    <name type="scientific">Linum trigynum</name>
    <dbReference type="NCBI Taxonomy" id="586398"/>
    <lineage>
        <taxon>Eukaryota</taxon>
        <taxon>Viridiplantae</taxon>
        <taxon>Streptophyta</taxon>
        <taxon>Embryophyta</taxon>
        <taxon>Tracheophyta</taxon>
        <taxon>Spermatophyta</taxon>
        <taxon>Magnoliopsida</taxon>
        <taxon>eudicotyledons</taxon>
        <taxon>Gunneridae</taxon>
        <taxon>Pentapetalae</taxon>
        <taxon>rosids</taxon>
        <taxon>fabids</taxon>
        <taxon>Malpighiales</taxon>
        <taxon>Linaceae</taxon>
        <taxon>Linum</taxon>
    </lineage>
</organism>
<name>A0AAV2ELX6_9ROSI</name>
<evidence type="ECO:0000313" key="1">
    <source>
        <dbReference type="EMBL" id="CAL1386829.1"/>
    </source>
</evidence>
<dbReference type="PANTHER" id="PTHR37610:SF77">
    <property type="entry name" value="INTEGRASE CATALYTIC DOMAIN-CONTAINING PROTEIN"/>
    <property type="match status" value="1"/>
</dbReference>